<dbReference type="EMBL" id="LGCI01000005">
    <property type="protein sequence ID" value="KOY82363.1"/>
    <property type="molecule type" value="Genomic_DNA"/>
</dbReference>
<dbReference type="STRING" id="33935.ADM90_03185"/>
<dbReference type="Proteomes" id="UP000037977">
    <property type="component" value="Unassembled WGS sequence"/>
</dbReference>
<dbReference type="SUPFAM" id="SSF53756">
    <property type="entry name" value="UDP-Glycosyltransferase/glycogen phosphorylase"/>
    <property type="match status" value="1"/>
</dbReference>
<keyword evidence="2" id="KW-1185">Reference proteome</keyword>
<dbReference type="Gene3D" id="3.40.50.2000">
    <property type="entry name" value="Glycogen Phosphorylase B"/>
    <property type="match status" value="1"/>
</dbReference>
<comment type="caution">
    <text evidence="1">The sequence shown here is derived from an EMBL/GenBank/DDBJ whole genome shotgun (WGS) entry which is preliminary data.</text>
</comment>
<organism evidence="1 2">
    <name type="scientific">Lysinibacillus macroides</name>
    <dbReference type="NCBI Taxonomy" id="33935"/>
    <lineage>
        <taxon>Bacteria</taxon>
        <taxon>Bacillati</taxon>
        <taxon>Bacillota</taxon>
        <taxon>Bacilli</taxon>
        <taxon>Bacillales</taxon>
        <taxon>Bacillaceae</taxon>
        <taxon>Lysinibacillus</taxon>
    </lineage>
</organism>
<gene>
    <name evidence="1" type="ORF">ADM90_03185</name>
</gene>
<reference evidence="1 2" key="1">
    <citation type="submission" date="2015-07" db="EMBL/GenBank/DDBJ databases">
        <title>Genome sequencing project for genomic taxonomy and phylogenomics of Bacillus-like bacteria.</title>
        <authorList>
            <person name="Liu B."/>
            <person name="Wang J."/>
            <person name="Zhu Y."/>
            <person name="Liu G."/>
            <person name="Chen Q."/>
            <person name="Chen Z."/>
            <person name="Che J."/>
            <person name="Ge C."/>
            <person name="Shi H."/>
            <person name="Pan Z."/>
            <person name="Liu X."/>
        </authorList>
    </citation>
    <scope>NUCLEOTIDE SEQUENCE [LARGE SCALE GENOMIC DNA]</scope>
    <source>
        <strain evidence="1 2">DSM 54</strain>
    </source>
</reference>
<evidence type="ECO:0000313" key="1">
    <source>
        <dbReference type="EMBL" id="KOY82363.1"/>
    </source>
</evidence>
<sequence length="732" mass="85568">MRKILINLFSESLTVEDFEYFTNTLPIKFEVFNYQFAARDMFPDIVEAIIKDILPAREIAKTRIILQTNVVDLGHFGAKFYSELLDGVIIVAKNSELLTNAQKNFLTMDSQNNVDFMLDILQADSTNLRLHKVYMHQQHQVDNRYLTFLFNQRLLNDISPIEDFRLVEKKKLRHNLQFVSKGNFVETHFSLANKKLIPLKKSDAQDKIFYIQTAFGMYQFIHAIMSTSESDFTKRSFLFTLFEHAKTKGKADEVLRYILAYLDIAELPLVSFANYNTFCMLLRDQSVLKRQYTFLKKHFDRLHPSQVHALITNSLFYKTAHNQPTYDGMIADQLLLMGKINQFWRKEITLPKEQKRVPYRIAVVVGQFLSIEHGPTKLAVQYVNELKMHYPKADIKIFVEDLFTYSPNELGWLMAYTIKSSSTQQLYHRPHLHTEIDVYYSNCTLERTQRIQQDVQAIVDFQPSIIYKIGSSYNVVTDLLYPYFPIVSQSISGEEACQFVDVFTSGYPESQIQQFYDETNIADQEYISHTTKIEQPQKAVIKNRIMYGLTDSDFVMITVGTKLEAEITKAFVEQLIKVLDTDMDSKWLIVGTQYHSIINNSYQKYVDEKRILFIEYEEHLFDLYHICDIYVNPPRFGEGISGALAMWAKLPIITTDPTAAVSLYTGEENCIELTLFSQEILTLKSNREYYEQKANDMQNRITTNHFFEQTTNDLQQIFNRAIKKFEERTYKI</sequence>
<dbReference type="RefSeq" id="WP_053993616.1">
    <property type="nucleotide sequence ID" value="NZ_CP065643.1"/>
</dbReference>
<dbReference type="PATRIC" id="fig|33935.3.peg.43"/>
<evidence type="ECO:0000313" key="2">
    <source>
        <dbReference type="Proteomes" id="UP000037977"/>
    </source>
</evidence>
<protein>
    <submittedName>
        <fullName evidence="1">Uncharacterized protein</fullName>
    </submittedName>
</protein>
<proteinExistence type="predicted"/>
<name>A0A0M9DKB2_9BACI</name>
<accession>A0A0M9DKB2</accession>
<dbReference type="AlphaFoldDB" id="A0A0M9DKB2"/>